<dbReference type="PANTHER" id="PTHR23028:SF53">
    <property type="entry name" value="ACYL_TRANSF_3 DOMAIN-CONTAINING PROTEIN"/>
    <property type="match status" value="1"/>
</dbReference>
<feature type="transmembrane region" description="Helical" evidence="1">
    <location>
        <begin position="54"/>
        <end position="74"/>
    </location>
</feature>
<feature type="transmembrane region" description="Helical" evidence="1">
    <location>
        <begin position="172"/>
        <end position="192"/>
    </location>
</feature>
<feature type="transmembrane region" description="Helical" evidence="1">
    <location>
        <begin position="144"/>
        <end position="165"/>
    </location>
</feature>
<dbReference type="GO" id="GO:0016747">
    <property type="term" value="F:acyltransferase activity, transferring groups other than amino-acyl groups"/>
    <property type="evidence" value="ECO:0007669"/>
    <property type="project" value="InterPro"/>
</dbReference>
<keyword evidence="1" id="KW-1133">Transmembrane helix</keyword>
<sequence length="388" mass="43502">MTSVPVTGPSRTPLNRLPSLTGLRWAAAFLVFGFHVGTLNLIEPDTWHRRWDYVFGLGASGVSFFFVLSGFVLAWSARPGDTRRAFWWRRFAKVYPNHLATFAAVLLAMWAWGDRIQPKPVLANLALLQTWTWKDGYQYSVNSVSWSLCCEMFFYLMLPFVLPLLRRIPTGLLWVMLGAVPLVMLLISNPLGTDGTWLSGVVPFRQFVPEDYHWWFTQLFPPVRSLEFLCGVIAGVLTTRGHWRGPGLRISTLLFVAVYAVCTAWVPGDYWLATLTVAYVVLIGGAARADLAGEPSPWRWPVLVWLGEVSFAFYMVHVALIQNVLRLLERHGVGWDPLPALGVIAASVAGSLLVAWMLFTFVEKPAMRLLTRRRRTATHTSPVGASPG</sequence>
<reference evidence="3 4" key="1">
    <citation type="submission" date="2020-08" db="EMBL/GenBank/DDBJ databases">
        <title>Sequencing the genomes of 1000 actinobacteria strains.</title>
        <authorList>
            <person name="Klenk H.-P."/>
        </authorList>
    </citation>
    <scope>NUCLEOTIDE SEQUENCE [LARGE SCALE GENOMIC DNA]</scope>
    <source>
        <strain evidence="3 4">DSM 43150</strain>
    </source>
</reference>
<dbReference type="GO" id="GO:0000271">
    <property type="term" value="P:polysaccharide biosynthetic process"/>
    <property type="evidence" value="ECO:0007669"/>
    <property type="project" value="TreeGrafter"/>
</dbReference>
<evidence type="ECO:0000313" key="3">
    <source>
        <dbReference type="EMBL" id="MBB4754140.1"/>
    </source>
</evidence>
<evidence type="ECO:0000313" key="4">
    <source>
        <dbReference type="Proteomes" id="UP000590511"/>
    </source>
</evidence>
<feature type="transmembrane region" description="Helical" evidence="1">
    <location>
        <begin position="341"/>
        <end position="362"/>
    </location>
</feature>
<comment type="caution">
    <text evidence="3">The sequence shown here is derived from an EMBL/GenBank/DDBJ whole genome shotgun (WGS) entry which is preliminary data.</text>
</comment>
<dbReference type="EMBL" id="JACHNC010000001">
    <property type="protein sequence ID" value="MBB4754140.1"/>
    <property type="molecule type" value="Genomic_DNA"/>
</dbReference>
<protein>
    <submittedName>
        <fullName evidence="3">Peptidoglycan/LPS O-acetylase OafA/YrhL</fullName>
    </submittedName>
</protein>
<keyword evidence="1" id="KW-0472">Membrane</keyword>
<feature type="transmembrane region" description="Helical" evidence="1">
    <location>
        <begin position="94"/>
        <end position="112"/>
    </location>
</feature>
<organism evidence="3 4">
    <name type="scientific">Actinoplanes lobatus</name>
    <dbReference type="NCBI Taxonomy" id="113568"/>
    <lineage>
        <taxon>Bacteria</taxon>
        <taxon>Bacillati</taxon>
        <taxon>Actinomycetota</taxon>
        <taxon>Actinomycetes</taxon>
        <taxon>Micromonosporales</taxon>
        <taxon>Micromonosporaceae</taxon>
        <taxon>Actinoplanes</taxon>
    </lineage>
</organism>
<name>A0A7W7MLI8_9ACTN</name>
<dbReference type="InterPro" id="IPR002656">
    <property type="entry name" value="Acyl_transf_3_dom"/>
</dbReference>
<dbReference type="RefSeq" id="WP_229807040.1">
    <property type="nucleotide sequence ID" value="NZ_BOMP01000055.1"/>
</dbReference>
<proteinExistence type="predicted"/>
<dbReference type="GO" id="GO:0016020">
    <property type="term" value="C:membrane"/>
    <property type="evidence" value="ECO:0007669"/>
    <property type="project" value="TreeGrafter"/>
</dbReference>
<feature type="transmembrane region" description="Helical" evidence="1">
    <location>
        <begin position="272"/>
        <end position="291"/>
    </location>
</feature>
<feature type="transmembrane region" description="Helical" evidence="1">
    <location>
        <begin position="303"/>
        <end position="321"/>
    </location>
</feature>
<feature type="domain" description="Acyltransferase 3" evidence="2">
    <location>
        <begin position="19"/>
        <end position="356"/>
    </location>
</feature>
<feature type="transmembrane region" description="Helical" evidence="1">
    <location>
        <begin position="248"/>
        <end position="266"/>
    </location>
</feature>
<feature type="transmembrane region" description="Helical" evidence="1">
    <location>
        <begin position="21"/>
        <end position="42"/>
    </location>
</feature>
<gene>
    <name evidence="3" type="ORF">BJ964_008301</name>
</gene>
<keyword evidence="1" id="KW-0812">Transmembrane</keyword>
<evidence type="ECO:0000256" key="1">
    <source>
        <dbReference type="SAM" id="Phobius"/>
    </source>
</evidence>
<dbReference type="AlphaFoldDB" id="A0A7W7MLI8"/>
<evidence type="ECO:0000259" key="2">
    <source>
        <dbReference type="Pfam" id="PF01757"/>
    </source>
</evidence>
<dbReference type="PANTHER" id="PTHR23028">
    <property type="entry name" value="ACETYLTRANSFERASE"/>
    <property type="match status" value="1"/>
</dbReference>
<feature type="transmembrane region" description="Helical" evidence="1">
    <location>
        <begin position="212"/>
        <end position="236"/>
    </location>
</feature>
<dbReference type="Proteomes" id="UP000590511">
    <property type="component" value="Unassembled WGS sequence"/>
</dbReference>
<accession>A0A7W7MLI8</accession>
<dbReference type="InterPro" id="IPR050879">
    <property type="entry name" value="Acyltransferase_3"/>
</dbReference>
<dbReference type="Pfam" id="PF01757">
    <property type="entry name" value="Acyl_transf_3"/>
    <property type="match status" value="1"/>
</dbReference>